<evidence type="ECO:0000313" key="1">
    <source>
        <dbReference type="EMBL" id="PHV70456.1"/>
    </source>
</evidence>
<gene>
    <name evidence="1" type="ORF">CS063_10225</name>
</gene>
<reference evidence="1" key="1">
    <citation type="submission" date="2017-10" db="EMBL/GenBank/DDBJ databases">
        <title>Genome sequence of cellulolytic Lachnospiraceae bacterium XHS1971 isolated from hotspring sediment.</title>
        <authorList>
            <person name="Vasudevan G."/>
            <person name="Joshi A.J."/>
            <person name="Hivarkar S."/>
            <person name="Lanjekar V.B."/>
            <person name="Dhakephalkar P.K."/>
            <person name="Dagar S."/>
        </authorList>
    </citation>
    <scope>NUCLEOTIDE SEQUENCE</scope>
    <source>
        <strain evidence="1">XHS1971</strain>
    </source>
</reference>
<dbReference type="Proteomes" id="UP000224460">
    <property type="component" value="Unassembled WGS sequence"/>
</dbReference>
<name>A0AC61DB49_9FIRM</name>
<organism evidence="1 2">
    <name type="scientific">Sporanaerobium hydrogeniformans</name>
    <dbReference type="NCBI Taxonomy" id="3072179"/>
    <lineage>
        <taxon>Bacteria</taxon>
        <taxon>Bacillati</taxon>
        <taxon>Bacillota</taxon>
        <taxon>Clostridia</taxon>
        <taxon>Lachnospirales</taxon>
        <taxon>Lachnospiraceae</taxon>
        <taxon>Sporanaerobium</taxon>
    </lineage>
</organism>
<keyword evidence="2" id="KW-1185">Reference proteome</keyword>
<proteinExistence type="predicted"/>
<protein>
    <submittedName>
        <fullName evidence="1">Uncharacterized protein</fullName>
    </submittedName>
</protein>
<sequence length="546" mass="63233">MEKRKYLRVININGILTSFRYLSLFLTSYFYMFIVNEHSWQTKILVVVGLVLTGIIMNFIYLNERINKIGLIVALFAETLGNIFLLSLSGNFQSPYIWYGLNTVIMAVVGLESYMCWGDLAIYISLLGMTTIYDRLLHPVQTNTFFADMNITVGLIMATFAFQVIMKHVRKIEDKTDELLILNEKLSSANKKVEETMTYMCKIYEIIHLFSTQNNRQDLIQLILDYTTKMFKVNEVFFIEIGEDEKHYKFYGNKVDKIKTDLLINKAFAVWQGQDEPNNKWILEVEDQNFTCVPIGYTYKQFGLLLIEGIQDVEQLNSIIQLSGMLFKKFEVEAINEELLISEEQNRIANEIHDQVLQKLFGVTCNLFALAKKTYSLDKELIGEEINSNREILHKAMTELRQTIYGLSWDKEGKSSFETRVEEYIKEMQKLYHIPIQFQWTGELQWLTAKEQTSLYRIICEGISNGIRHGEATSIMIDLAIKETHIQLCIKDNGRGFDKTKVEQSHQMGLGLRNMQHLSRDLAGKMEIDSEEGKGTLLKVSIPNKV</sequence>
<evidence type="ECO:0000313" key="2">
    <source>
        <dbReference type="Proteomes" id="UP000224460"/>
    </source>
</evidence>
<comment type="caution">
    <text evidence="1">The sequence shown here is derived from an EMBL/GenBank/DDBJ whole genome shotgun (WGS) entry which is preliminary data.</text>
</comment>
<dbReference type="EMBL" id="PEDL01000010">
    <property type="protein sequence ID" value="PHV70456.1"/>
    <property type="molecule type" value="Genomic_DNA"/>
</dbReference>
<accession>A0AC61DB49</accession>